<feature type="compositionally biased region" description="Basic residues" evidence="1">
    <location>
        <begin position="241"/>
        <end position="255"/>
    </location>
</feature>
<dbReference type="EMBL" id="CAICTM010000875">
    <property type="protein sequence ID" value="CAB9517726.1"/>
    <property type="molecule type" value="Genomic_DNA"/>
</dbReference>
<feature type="compositionally biased region" description="Polar residues" evidence="1">
    <location>
        <begin position="872"/>
        <end position="882"/>
    </location>
</feature>
<feature type="compositionally biased region" description="Low complexity" evidence="1">
    <location>
        <begin position="304"/>
        <end position="313"/>
    </location>
</feature>
<feature type="region of interest" description="Disordered" evidence="1">
    <location>
        <begin position="1"/>
        <end position="148"/>
    </location>
</feature>
<feature type="compositionally biased region" description="Basic residues" evidence="1">
    <location>
        <begin position="622"/>
        <end position="635"/>
    </location>
</feature>
<organism evidence="2 3">
    <name type="scientific">Seminavis robusta</name>
    <dbReference type="NCBI Taxonomy" id="568900"/>
    <lineage>
        <taxon>Eukaryota</taxon>
        <taxon>Sar</taxon>
        <taxon>Stramenopiles</taxon>
        <taxon>Ochrophyta</taxon>
        <taxon>Bacillariophyta</taxon>
        <taxon>Bacillariophyceae</taxon>
        <taxon>Bacillariophycidae</taxon>
        <taxon>Naviculales</taxon>
        <taxon>Naviculaceae</taxon>
        <taxon>Seminavis</taxon>
    </lineage>
</organism>
<proteinExistence type="predicted"/>
<keyword evidence="3" id="KW-1185">Reference proteome</keyword>
<evidence type="ECO:0000313" key="2">
    <source>
        <dbReference type="EMBL" id="CAB9517726.1"/>
    </source>
</evidence>
<gene>
    <name evidence="2" type="ORF">SEMRO_876_G214500.1</name>
</gene>
<feature type="compositionally biased region" description="Polar residues" evidence="1">
    <location>
        <begin position="137"/>
        <end position="148"/>
    </location>
</feature>
<dbReference type="AlphaFoldDB" id="A0A9N8EED0"/>
<reference evidence="2" key="1">
    <citation type="submission" date="2020-06" db="EMBL/GenBank/DDBJ databases">
        <authorList>
            <consortium name="Plant Systems Biology data submission"/>
        </authorList>
    </citation>
    <scope>NUCLEOTIDE SEQUENCE</scope>
    <source>
        <strain evidence="2">D6</strain>
    </source>
</reference>
<feature type="compositionally biased region" description="Low complexity" evidence="1">
    <location>
        <begin position="349"/>
        <end position="359"/>
    </location>
</feature>
<comment type="caution">
    <text evidence="2">The sequence shown here is derived from an EMBL/GenBank/DDBJ whole genome shotgun (WGS) entry which is preliminary data.</text>
</comment>
<name>A0A9N8EED0_9STRA</name>
<feature type="compositionally biased region" description="Polar residues" evidence="1">
    <location>
        <begin position="643"/>
        <end position="671"/>
    </location>
</feature>
<accession>A0A9N8EED0</accession>
<feature type="region of interest" description="Disordered" evidence="1">
    <location>
        <begin position="740"/>
        <end position="882"/>
    </location>
</feature>
<feature type="region of interest" description="Disordered" evidence="1">
    <location>
        <begin position="177"/>
        <end position="323"/>
    </location>
</feature>
<evidence type="ECO:0000313" key="3">
    <source>
        <dbReference type="Proteomes" id="UP001153069"/>
    </source>
</evidence>
<feature type="compositionally biased region" description="Polar residues" evidence="1">
    <location>
        <begin position="275"/>
        <end position="288"/>
    </location>
</feature>
<sequence length="1028" mass="112335">MPLPRARTTNSVPSRRHLMRDASSRRKNFVAAAKQDKLKEEEQQQQQQSSSPSPPIPMSGIPQNGGRTGAMANQRSQRSRRFRVGSAAAALKSNLHKIVSSKDRGVPVGDSSDHRRRSEALSRRSGGGGSTRRCMTTDASFRRSTGNSDLPLSEIAEIAKEELFSMAEIDVSWFENKDGEATQVEDAMDGSAPRAAEQTPGAKEIPKSPGVLLAPPPKDTSKEDARKKRISAEKDVMRRGSGNHKSPKQHSRIARSLRAPSSRKLLGAKQPSIRVRSSGTMEHNNGRPTRSKSMDMTSAINNDSASPRRSNSSKSKEPEPAQNNIDLLSMSIDDIGVDYSNHHAPQPPNNKTQQTPVTPRTLRRKRNPPKKVQDALSMSIDDIGVDYSNHHAPQPPKNNTQQTPVTPRTLRRKRNPPKKQEEALSMSIDDIGVDYSNHAPQPPKNNTQQTPVTPRTLRRKRNPPKKQEEALSMSIDDIGVDYSNHAPQPPKNNTQQTPVTQERFVEAHHQNRRRHYPCRLMISVWTTAAVIQRAQDALSMSIDDIGVDYSSHASQPKAATNTAAPVTPKTLRRKRNPPKKVQDALSGSIDDIGVDYSSLDPTIKTSHGSNTENGDEPVTPKTPRRKRNPSKKTPKQGRPSLLKAQSLSAFGSSPRRMTSLTAGSNTENTDAPVTPKTPGRKRNPSKKTPGRPSLLKAQSLSTFGSSPRKMAFTEVITEPLNTDELFSMSIDDIGVDYSSFVQQEPPRKGKKSTMGAPLTPKQELPRRKRNASKKNGVNNAEQTNNEADAGTDNETTALSPNVPRRKRNGSKKEGTADNTDDQTNNADPVTPKKTMKEFRRRRSCGGGAGAETTTPRRNRSGSRKARVRSESVPANENPTTMEATSKHMVEPESMPLATEVSVACSDTDDGEVIAVVVAAEPSTCSKNEGAFLSKTEPVETTWVCLCGFVSEKRKLFCGLCGTRQTWTCSECKSKDNMCNYSFCASCGTNKPGNGCGNPQERCCPAPHHEGGQPEVASSPASILVATSL</sequence>
<feature type="compositionally biased region" description="Low complexity" evidence="1">
    <location>
        <begin position="444"/>
        <end position="454"/>
    </location>
</feature>
<feature type="compositionally biased region" description="Polar residues" evidence="1">
    <location>
        <begin position="773"/>
        <end position="799"/>
    </location>
</feature>
<feature type="compositionally biased region" description="Basic residues" evidence="1">
    <location>
        <begin position="856"/>
        <end position="866"/>
    </location>
</feature>
<feature type="compositionally biased region" description="Low complexity" evidence="1">
    <location>
        <begin position="397"/>
        <end position="407"/>
    </location>
</feature>
<evidence type="ECO:0000256" key="1">
    <source>
        <dbReference type="SAM" id="MobiDB-lite"/>
    </source>
</evidence>
<feature type="compositionally biased region" description="Polar residues" evidence="1">
    <location>
        <begin position="552"/>
        <end position="564"/>
    </location>
</feature>
<feature type="compositionally biased region" description="Basic and acidic residues" evidence="1">
    <location>
        <begin position="219"/>
        <end position="238"/>
    </location>
</feature>
<feature type="region of interest" description="Disordered" evidence="1">
    <location>
        <begin position="552"/>
        <end position="702"/>
    </location>
</feature>
<dbReference type="Proteomes" id="UP001153069">
    <property type="component" value="Unassembled WGS sequence"/>
</dbReference>
<feature type="compositionally biased region" description="Polar residues" evidence="1">
    <location>
        <begin position="294"/>
        <end position="303"/>
    </location>
</feature>
<feature type="region of interest" description="Disordered" evidence="1">
    <location>
        <begin position="337"/>
        <end position="469"/>
    </location>
</feature>
<feature type="compositionally biased region" description="Polar residues" evidence="1">
    <location>
        <begin position="599"/>
        <end position="612"/>
    </location>
</feature>
<feature type="compositionally biased region" description="Basic residues" evidence="1">
    <location>
        <begin position="678"/>
        <end position="689"/>
    </location>
</feature>
<feature type="compositionally biased region" description="Basic and acidic residues" evidence="1">
    <location>
        <begin position="100"/>
        <end position="122"/>
    </location>
</feature>
<protein>
    <submittedName>
        <fullName evidence="2">Uncharacterized protein</fullName>
    </submittedName>
</protein>